<accession>A0A517RIC9</accession>
<evidence type="ECO:0000313" key="2">
    <source>
        <dbReference type="EMBL" id="QDT43622.1"/>
    </source>
</evidence>
<feature type="domain" description="HTH arsR-type" evidence="1">
    <location>
        <begin position="4"/>
        <end position="97"/>
    </location>
</feature>
<dbReference type="PANTHER" id="PTHR38600:SF2">
    <property type="entry name" value="SLL0088 PROTEIN"/>
    <property type="match status" value="1"/>
</dbReference>
<dbReference type="InterPro" id="IPR036388">
    <property type="entry name" value="WH-like_DNA-bd_sf"/>
</dbReference>
<dbReference type="RefSeq" id="WP_197999996.1">
    <property type="nucleotide sequence ID" value="NZ_CP036269.1"/>
</dbReference>
<dbReference type="InterPro" id="IPR001845">
    <property type="entry name" value="HTH_ArsR_DNA-bd_dom"/>
</dbReference>
<dbReference type="SMART" id="SM00418">
    <property type="entry name" value="HTH_ARSR"/>
    <property type="match status" value="1"/>
</dbReference>
<dbReference type="GO" id="GO:0003700">
    <property type="term" value="F:DNA-binding transcription factor activity"/>
    <property type="evidence" value="ECO:0007669"/>
    <property type="project" value="InterPro"/>
</dbReference>
<evidence type="ECO:0000259" key="1">
    <source>
        <dbReference type="PROSITE" id="PS50987"/>
    </source>
</evidence>
<dbReference type="InterPro" id="IPR011991">
    <property type="entry name" value="ArsR-like_HTH"/>
</dbReference>
<proteinExistence type="predicted"/>
<keyword evidence="3" id="KW-1185">Reference proteome</keyword>
<dbReference type="PRINTS" id="PR00778">
    <property type="entry name" value="HTHARSR"/>
</dbReference>
<sequence length="118" mass="13959">MWFMNSSDTDTDVFSAIADPTRRELLLRLAREGERNVTQLREPFSISQPAVSKHLRILREAGLVHCRRSGREQLYGIEANRLRDVHQWVLLFEKYWDDKLDALGEYLDEKKKARQKKT</sequence>
<dbReference type="NCBIfam" id="NF033788">
    <property type="entry name" value="HTH_metalloreg"/>
    <property type="match status" value="1"/>
</dbReference>
<organism evidence="2 3">
    <name type="scientific">Gimesia alba</name>
    <dbReference type="NCBI Taxonomy" id="2527973"/>
    <lineage>
        <taxon>Bacteria</taxon>
        <taxon>Pseudomonadati</taxon>
        <taxon>Planctomycetota</taxon>
        <taxon>Planctomycetia</taxon>
        <taxon>Planctomycetales</taxon>
        <taxon>Planctomycetaceae</taxon>
        <taxon>Gimesia</taxon>
    </lineage>
</organism>
<protein>
    <submittedName>
        <fullName evidence="2">Transcriptional repressor SdpR</fullName>
    </submittedName>
</protein>
<reference evidence="2 3" key="1">
    <citation type="submission" date="2019-02" db="EMBL/GenBank/DDBJ databases">
        <title>Deep-cultivation of Planctomycetes and their phenomic and genomic characterization uncovers novel biology.</title>
        <authorList>
            <person name="Wiegand S."/>
            <person name="Jogler M."/>
            <person name="Boedeker C."/>
            <person name="Pinto D."/>
            <person name="Vollmers J."/>
            <person name="Rivas-Marin E."/>
            <person name="Kohn T."/>
            <person name="Peeters S.H."/>
            <person name="Heuer A."/>
            <person name="Rast P."/>
            <person name="Oberbeckmann S."/>
            <person name="Bunk B."/>
            <person name="Jeske O."/>
            <person name="Meyerdierks A."/>
            <person name="Storesund J.E."/>
            <person name="Kallscheuer N."/>
            <person name="Luecker S."/>
            <person name="Lage O.M."/>
            <person name="Pohl T."/>
            <person name="Merkel B.J."/>
            <person name="Hornburger P."/>
            <person name="Mueller R.-W."/>
            <person name="Bruemmer F."/>
            <person name="Labrenz M."/>
            <person name="Spormann A.M."/>
            <person name="Op den Camp H."/>
            <person name="Overmann J."/>
            <person name="Amann R."/>
            <person name="Jetten M.S.M."/>
            <person name="Mascher T."/>
            <person name="Medema M.H."/>
            <person name="Devos D.P."/>
            <person name="Kaster A.-K."/>
            <person name="Ovreas L."/>
            <person name="Rohde M."/>
            <person name="Galperin M.Y."/>
            <person name="Jogler C."/>
        </authorList>
    </citation>
    <scope>NUCLEOTIDE SEQUENCE [LARGE SCALE GENOMIC DNA]</scope>
    <source>
        <strain evidence="2 3">Pan241w</strain>
    </source>
</reference>
<dbReference type="Gene3D" id="1.10.10.10">
    <property type="entry name" value="Winged helix-like DNA-binding domain superfamily/Winged helix DNA-binding domain"/>
    <property type="match status" value="1"/>
</dbReference>
<dbReference type="Proteomes" id="UP000317171">
    <property type="component" value="Chromosome"/>
</dbReference>
<evidence type="ECO:0000313" key="3">
    <source>
        <dbReference type="Proteomes" id="UP000317171"/>
    </source>
</evidence>
<dbReference type="EMBL" id="CP036269">
    <property type="protein sequence ID" value="QDT43622.1"/>
    <property type="molecule type" value="Genomic_DNA"/>
</dbReference>
<name>A0A517RIC9_9PLAN</name>
<dbReference type="KEGG" id="gaz:Pan241w_37240"/>
<dbReference type="Pfam" id="PF01022">
    <property type="entry name" value="HTH_5"/>
    <property type="match status" value="1"/>
</dbReference>
<dbReference type="PROSITE" id="PS50987">
    <property type="entry name" value="HTH_ARSR_2"/>
    <property type="match status" value="1"/>
</dbReference>
<dbReference type="PANTHER" id="PTHR38600">
    <property type="entry name" value="TRANSCRIPTIONAL REGULATORY PROTEIN"/>
    <property type="match status" value="1"/>
</dbReference>
<dbReference type="AlphaFoldDB" id="A0A517RIC9"/>
<dbReference type="InterPro" id="IPR036390">
    <property type="entry name" value="WH_DNA-bd_sf"/>
</dbReference>
<dbReference type="CDD" id="cd00090">
    <property type="entry name" value="HTH_ARSR"/>
    <property type="match status" value="1"/>
</dbReference>
<gene>
    <name evidence="2" type="primary">sdpR_2</name>
    <name evidence="2" type="ORF">Pan241w_37240</name>
</gene>
<dbReference type="SUPFAM" id="SSF46785">
    <property type="entry name" value="Winged helix' DNA-binding domain"/>
    <property type="match status" value="1"/>
</dbReference>